<protein>
    <submittedName>
        <fullName evidence="6">PhoH family protein</fullName>
    </submittedName>
</protein>
<reference evidence="6 7" key="1">
    <citation type="journal article" date="2010" name="Stand. Genomic Sci.">
        <title>Complete genome sequence of Spirochaeta smaragdinae type strain (SEBR 4228).</title>
        <authorList>
            <person name="Mavromatis K."/>
            <person name="Yasawong M."/>
            <person name="Chertkov O."/>
            <person name="Lapidus A."/>
            <person name="Lucas S."/>
            <person name="Nolan M."/>
            <person name="Del Rio T.G."/>
            <person name="Tice H."/>
            <person name="Cheng J.F."/>
            <person name="Pitluck S."/>
            <person name="Liolios K."/>
            <person name="Ivanova N."/>
            <person name="Tapia R."/>
            <person name="Han C."/>
            <person name="Bruce D."/>
            <person name="Goodwin L."/>
            <person name="Pati A."/>
            <person name="Chen A."/>
            <person name="Palaniappan K."/>
            <person name="Land M."/>
            <person name="Hauser L."/>
            <person name="Chang Y.J."/>
            <person name="Jeffries C.D."/>
            <person name="Detter J.C."/>
            <person name="Rohde M."/>
            <person name="Brambilla E."/>
            <person name="Spring S."/>
            <person name="Goker M."/>
            <person name="Sikorski J."/>
            <person name="Woyke T."/>
            <person name="Bristow J."/>
            <person name="Eisen J.A."/>
            <person name="Markowitz V."/>
            <person name="Hugenholtz P."/>
            <person name="Klenk H.P."/>
            <person name="Kyrpides N.C."/>
        </authorList>
    </citation>
    <scope>NUCLEOTIDE SEQUENCE [LARGE SCALE GENOMIC DNA]</scope>
    <source>
        <strain evidence="7">DSM 11293 / JCM 15392 / SEBR 4228</strain>
    </source>
</reference>
<dbReference type="eggNOG" id="COG1875">
    <property type="taxonomic scope" value="Bacteria"/>
</dbReference>
<dbReference type="KEGG" id="ssm:Spirs_3686"/>
<dbReference type="CDD" id="cd09883">
    <property type="entry name" value="PIN_VapC_PhoHL-ATPase"/>
    <property type="match status" value="1"/>
</dbReference>
<organism evidence="6 7">
    <name type="scientific">Sediminispirochaeta smaragdinae (strain DSM 11293 / JCM 15392 / SEBR 4228)</name>
    <name type="common">Spirochaeta smaragdinae</name>
    <dbReference type="NCBI Taxonomy" id="573413"/>
    <lineage>
        <taxon>Bacteria</taxon>
        <taxon>Pseudomonadati</taxon>
        <taxon>Spirochaetota</taxon>
        <taxon>Spirochaetia</taxon>
        <taxon>Spirochaetales</taxon>
        <taxon>Spirochaetaceae</taxon>
        <taxon>Sediminispirochaeta</taxon>
    </lineage>
</organism>
<dbReference type="PANTHER" id="PTHR30473">
    <property type="entry name" value="PROTEIN PHOH"/>
    <property type="match status" value="1"/>
</dbReference>
<comment type="similarity">
    <text evidence="4">In the N-terminal section; belongs to the PINc/VapC protein family.</text>
</comment>
<evidence type="ECO:0000313" key="7">
    <source>
        <dbReference type="Proteomes" id="UP000002318"/>
    </source>
</evidence>
<evidence type="ECO:0000313" key="6">
    <source>
        <dbReference type="EMBL" id="ADK82772.1"/>
    </source>
</evidence>
<accession>E1R7R7</accession>
<dbReference type="GO" id="GO:0005524">
    <property type="term" value="F:ATP binding"/>
    <property type="evidence" value="ECO:0007669"/>
    <property type="project" value="UniProtKB-KW"/>
</dbReference>
<gene>
    <name evidence="6" type="ordered locus">Spirs_3686</name>
</gene>
<dbReference type="SUPFAM" id="SSF88723">
    <property type="entry name" value="PIN domain-like"/>
    <property type="match status" value="1"/>
</dbReference>
<dbReference type="AlphaFoldDB" id="E1R7R7"/>
<dbReference type="InterPro" id="IPR027417">
    <property type="entry name" value="P-loop_NTPase"/>
</dbReference>
<dbReference type="STRING" id="573413.Spirs_3686"/>
<feature type="domain" description="PIN" evidence="5">
    <location>
        <begin position="12"/>
        <end position="137"/>
    </location>
</feature>
<dbReference type="Gene3D" id="3.40.50.1010">
    <property type="entry name" value="5'-nuclease"/>
    <property type="match status" value="1"/>
</dbReference>
<dbReference type="InterPro" id="IPR051451">
    <property type="entry name" value="PhoH2-like"/>
</dbReference>
<dbReference type="Pfam" id="PF02562">
    <property type="entry name" value="PhoH"/>
    <property type="match status" value="1"/>
</dbReference>
<dbReference type="FunFam" id="3.40.50.300:FF:000013">
    <property type="entry name" value="PhoH family ATPase"/>
    <property type="match status" value="1"/>
</dbReference>
<proteinExistence type="inferred from homology"/>
<sequence>MAGDDRNSNDRKVFIIDTNVFIHKYDAILSFRDSEIVVPLWVLEELDKLKTYSDERGRNARHAIRFLDSITKHGDPTSGSKMENGSILRVALHYDDDIEIGLDRSRPDNKIILTALTIQNRDGRRVFFVSKDINARVKASALGLKAVDYEKQKVNFAELYSGYRGANIGSDSYQFFSQEEFLNWKDPLNPNEFVVLEDKEHDEPLLGRYNGRDGGLDLVSELPGAISGIHPLNMEQRMALELLLDDTVKLVTLVGKAGTGKTLLAIAAGLKKVFDDSAYGRMLISRPIVPLGKDIGYLPGAKEEKLSHWMQPLFDNLEFILSVHKRPNLKSVDAIISSNMVEIEAITYIRGRSLPNQFIIIDEAQNLSPHEIKTIVSRAGEGTKVVLTGDPYQIDSPYLDASSNGLTYLVEAFKGQRIYGQVLLEHTERSPLAELAAELL</sequence>
<dbReference type="EMBL" id="CP002116">
    <property type="protein sequence ID" value="ADK82772.1"/>
    <property type="molecule type" value="Genomic_DNA"/>
</dbReference>
<evidence type="ECO:0000256" key="4">
    <source>
        <dbReference type="ARBA" id="ARBA00046345"/>
    </source>
</evidence>
<dbReference type="Proteomes" id="UP000002318">
    <property type="component" value="Chromosome"/>
</dbReference>
<keyword evidence="3" id="KW-0067">ATP-binding</keyword>
<evidence type="ECO:0000256" key="3">
    <source>
        <dbReference type="ARBA" id="ARBA00022840"/>
    </source>
</evidence>
<dbReference type="InterPro" id="IPR003714">
    <property type="entry name" value="PhoH"/>
</dbReference>
<dbReference type="SUPFAM" id="SSF52540">
    <property type="entry name" value="P-loop containing nucleoside triphosphate hydrolases"/>
    <property type="match status" value="1"/>
</dbReference>
<dbReference type="InterPro" id="IPR002716">
    <property type="entry name" value="PIN_dom"/>
</dbReference>
<keyword evidence="2" id="KW-0547">Nucleotide-binding</keyword>
<dbReference type="PANTHER" id="PTHR30473:SF2">
    <property type="entry name" value="PIN DOMAIN-CONTAINING PROTEIN"/>
    <property type="match status" value="1"/>
</dbReference>
<dbReference type="SMART" id="SM00670">
    <property type="entry name" value="PINc"/>
    <property type="match status" value="1"/>
</dbReference>
<dbReference type="Pfam" id="PF13638">
    <property type="entry name" value="PIN_4"/>
    <property type="match status" value="1"/>
</dbReference>
<evidence type="ECO:0000256" key="1">
    <source>
        <dbReference type="ARBA" id="ARBA00010393"/>
    </source>
</evidence>
<name>E1R7R7_SEDSS</name>
<dbReference type="RefSeq" id="WP_013256231.1">
    <property type="nucleotide sequence ID" value="NC_014364.1"/>
</dbReference>
<dbReference type="OrthoDB" id="9773137at2"/>
<dbReference type="Gene3D" id="3.40.50.300">
    <property type="entry name" value="P-loop containing nucleotide triphosphate hydrolases"/>
    <property type="match status" value="1"/>
</dbReference>
<keyword evidence="7" id="KW-1185">Reference proteome</keyword>
<dbReference type="HOGENOM" id="CLU_022283_2_1_12"/>
<evidence type="ECO:0000256" key="2">
    <source>
        <dbReference type="ARBA" id="ARBA00022741"/>
    </source>
</evidence>
<dbReference type="InterPro" id="IPR029060">
    <property type="entry name" value="PIN-like_dom_sf"/>
</dbReference>
<evidence type="ECO:0000259" key="5">
    <source>
        <dbReference type="SMART" id="SM00670"/>
    </source>
</evidence>
<dbReference type="GO" id="GO:0005829">
    <property type="term" value="C:cytosol"/>
    <property type="evidence" value="ECO:0007669"/>
    <property type="project" value="TreeGrafter"/>
</dbReference>
<comment type="similarity">
    <text evidence="1">Belongs to the PhoH family.</text>
</comment>